<reference evidence="1 2" key="1">
    <citation type="journal article" date="2015" name="Fungal Genet. Biol.">
        <title>Evolution of novel wood decay mechanisms in Agaricales revealed by the genome sequences of Fistulina hepatica and Cylindrobasidium torrendii.</title>
        <authorList>
            <person name="Floudas D."/>
            <person name="Held B.W."/>
            <person name="Riley R."/>
            <person name="Nagy L.G."/>
            <person name="Koehler G."/>
            <person name="Ransdell A.S."/>
            <person name="Younus H."/>
            <person name="Chow J."/>
            <person name="Chiniquy J."/>
            <person name="Lipzen A."/>
            <person name="Tritt A."/>
            <person name="Sun H."/>
            <person name="Haridas S."/>
            <person name="LaButti K."/>
            <person name="Ohm R.A."/>
            <person name="Kues U."/>
            <person name="Blanchette R.A."/>
            <person name="Grigoriev I.V."/>
            <person name="Minto R.E."/>
            <person name="Hibbett D.S."/>
        </authorList>
    </citation>
    <scope>NUCLEOTIDE SEQUENCE [LARGE SCALE GENOMIC DNA]</scope>
    <source>
        <strain evidence="1 2">FP15055 ss-10</strain>
    </source>
</reference>
<dbReference type="EMBL" id="KN880641">
    <property type="protein sequence ID" value="KIY64340.1"/>
    <property type="molecule type" value="Genomic_DNA"/>
</dbReference>
<sequence length="324" mass="35534">MSILAASESILSSMRATNDNAYALNLIGLTIQEPDIEGYVSVGRPASGKEYATMFILLPSRLQGVNFTAASRGSASGVYTIIPRKELQDSAFAVGVYNGISNASLNVSGGTLAYFTYTVTSTSSSVPTMAALSGASTSLRDIFCGWRAGLSNPASKLKREIFFMLDAEDVENLEDMCCDADAVLLANVAPLAKAYGFRLYIGRLIHERLSSPQQVLHPYKEPFNSSDDVDLEDLDMESDAEEEYTWRFLELGGAPAGQHIEKRLQMAVKWFKERGNWVNMGSEAIDIDDREIFEEEVEIVDDGPSYASVILKETRHFSFLIVVG</sequence>
<dbReference type="OrthoDB" id="2874010at2759"/>
<name>A0A0D7B2B4_9AGAR</name>
<dbReference type="Proteomes" id="UP000054007">
    <property type="component" value="Unassembled WGS sequence"/>
</dbReference>
<organism evidence="1 2">
    <name type="scientific">Cylindrobasidium torrendii FP15055 ss-10</name>
    <dbReference type="NCBI Taxonomy" id="1314674"/>
    <lineage>
        <taxon>Eukaryota</taxon>
        <taxon>Fungi</taxon>
        <taxon>Dikarya</taxon>
        <taxon>Basidiomycota</taxon>
        <taxon>Agaricomycotina</taxon>
        <taxon>Agaricomycetes</taxon>
        <taxon>Agaricomycetidae</taxon>
        <taxon>Agaricales</taxon>
        <taxon>Marasmiineae</taxon>
        <taxon>Physalacriaceae</taxon>
        <taxon>Cylindrobasidium</taxon>
    </lineage>
</organism>
<protein>
    <submittedName>
        <fullName evidence="1">Uncharacterized protein</fullName>
    </submittedName>
</protein>
<dbReference type="AlphaFoldDB" id="A0A0D7B2B4"/>
<evidence type="ECO:0000313" key="1">
    <source>
        <dbReference type="EMBL" id="KIY64340.1"/>
    </source>
</evidence>
<gene>
    <name evidence="1" type="ORF">CYLTODRAFT_105987</name>
</gene>
<evidence type="ECO:0000313" key="2">
    <source>
        <dbReference type="Proteomes" id="UP000054007"/>
    </source>
</evidence>
<proteinExistence type="predicted"/>
<accession>A0A0D7B2B4</accession>
<keyword evidence="2" id="KW-1185">Reference proteome</keyword>